<keyword evidence="4" id="KW-0808">Transferase</keyword>
<dbReference type="GO" id="GO:0097367">
    <property type="term" value="F:carbohydrate derivative binding"/>
    <property type="evidence" value="ECO:0007669"/>
    <property type="project" value="InterPro"/>
</dbReference>
<dbReference type="CDD" id="cd05008">
    <property type="entry name" value="SIS_GlmS_GlmD_1"/>
    <property type="match status" value="1"/>
</dbReference>
<keyword evidence="4" id="KW-0032">Aminotransferase</keyword>
<dbReference type="EMBL" id="JAAILW010000018">
    <property type="protein sequence ID" value="NSC27693.1"/>
    <property type="molecule type" value="Genomic_DNA"/>
</dbReference>
<evidence type="ECO:0000313" key="8">
    <source>
        <dbReference type="Proteomes" id="UP000095673"/>
    </source>
</evidence>
<dbReference type="EMBL" id="CYYW01000024">
    <property type="protein sequence ID" value="CUO57811.1"/>
    <property type="molecule type" value="Genomic_DNA"/>
</dbReference>
<organism evidence="4 7">
    <name type="scientific">Agathobacter rectalis</name>
    <dbReference type="NCBI Taxonomy" id="39491"/>
    <lineage>
        <taxon>Bacteria</taxon>
        <taxon>Bacillati</taxon>
        <taxon>Bacillota</taxon>
        <taxon>Clostridia</taxon>
        <taxon>Lachnospirales</taxon>
        <taxon>Lachnospiraceae</taxon>
        <taxon>Agathobacter</taxon>
    </lineage>
</organism>
<feature type="domain" description="SIS" evidence="2">
    <location>
        <begin position="30"/>
        <end position="171"/>
    </location>
</feature>
<evidence type="ECO:0000313" key="5">
    <source>
        <dbReference type="EMBL" id="MCB6961191.1"/>
    </source>
</evidence>
<dbReference type="SUPFAM" id="SSF53697">
    <property type="entry name" value="SIS domain"/>
    <property type="match status" value="1"/>
</dbReference>
<sequence>MAKTMFDYINSSTELIEENLKKRIALTETMVNEYIKGPYHNITIVASGSSNNAAQCARLYMEKVLKCKVTVISPFEFIHAEHSVASDEMVIAVSQSGYSVNTMEALKFINDKLNRKAIVLTGDLNSDIVSVADMAVDFGVGEETVGYVTKGVIALSLYLMLFALEAAKMCKIIGRNEYDTWVREFEKVSGAHEKMIVATKKFYADNIKALTSLQTVYICSVGANMGTAMEGALKVGETIQVPGIAYELEEYIHGPNLQLTPNYTVFFIDGGLASDRTQEIFEATGVITDKTYMLTNKKGLEGKNIINPDFEINELITPLAFLPFFQILSYQITEDTHKWKKHPLMDEMKRLAGAKTLNYESSPLRKDMPQ</sequence>
<dbReference type="InterPro" id="IPR046348">
    <property type="entry name" value="SIS_dom_sf"/>
</dbReference>
<dbReference type="InterPro" id="IPR035466">
    <property type="entry name" value="GlmS/AgaS_SIS"/>
</dbReference>
<accession>A0A174G757</accession>
<dbReference type="EC" id="2.6.1.16" evidence="4"/>
<reference evidence="6" key="3">
    <citation type="submission" date="2020-02" db="EMBL/GenBank/DDBJ databases">
        <authorList>
            <person name="Littmann E."/>
            <person name="Sorbara M."/>
        </authorList>
    </citation>
    <scope>NUCLEOTIDE SEQUENCE</scope>
    <source>
        <strain evidence="6">MSK.17.79</strain>
    </source>
</reference>
<keyword evidence="1" id="KW-0677">Repeat</keyword>
<evidence type="ECO:0000313" key="7">
    <source>
        <dbReference type="Proteomes" id="UP000095384"/>
    </source>
</evidence>
<gene>
    <name evidence="4" type="primary">glmS_2</name>
    <name evidence="3" type="synonym">glmS_1</name>
    <name evidence="4" type="ORF">ERS852417_02616</name>
    <name evidence="3" type="ORF">ERS852580_02204</name>
    <name evidence="6" type="ORF">G4319_10120</name>
    <name evidence="5" type="ORF">LIZ82_09865</name>
</gene>
<dbReference type="GO" id="GO:0006002">
    <property type="term" value="P:fructose 6-phosphate metabolic process"/>
    <property type="evidence" value="ECO:0007669"/>
    <property type="project" value="TreeGrafter"/>
</dbReference>
<reference evidence="6" key="2">
    <citation type="journal article" date="2020" name="Cell Host Microbe">
        <title>Functional and Genomic Variation between Human-Derived Isolates of Lachnospiraceae Reveals Inter- and Intra-Species Diversity.</title>
        <authorList>
            <person name="Sorbara M.T."/>
            <person name="Littmann E.R."/>
            <person name="Fontana E."/>
            <person name="Moody T.U."/>
            <person name="Kohout C.E."/>
            <person name="Gjonbalaj M."/>
            <person name="Eaton V."/>
            <person name="Seok R."/>
            <person name="Leiner I.M."/>
            <person name="Pamer E.G."/>
        </authorList>
    </citation>
    <scope>NUCLEOTIDE SEQUENCE</scope>
    <source>
        <strain evidence="6">MSK.17.79</strain>
    </source>
</reference>
<dbReference type="InterPro" id="IPR001347">
    <property type="entry name" value="SIS_dom"/>
</dbReference>
<evidence type="ECO:0000313" key="6">
    <source>
        <dbReference type="EMBL" id="NSC27693.1"/>
    </source>
</evidence>
<dbReference type="Proteomes" id="UP001193670">
    <property type="component" value="Unassembled WGS sequence"/>
</dbReference>
<dbReference type="Gene3D" id="3.40.50.10490">
    <property type="entry name" value="Glucose-6-phosphate isomerase like protein, domain 1"/>
    <property type="match status" value="2"/>
</dbReference>
<dbReference type="EMBL" id="JAJCJQ010000014">
    <property type="protein sequence ID" value="MCB6961191.1"/>
    <property type="molecule type" value="Genomic_DNA"/>
</dbReference>
<dbReference type="OrthoDB" id="9779207at2"/>
<dbReference type="GO" id="GO:0006047">
    <property type="term" value="P:UDP-N-acetylglucosamine metabolic process"/>
    <property type="evidence" value="ECO:0007669"/>
    <property type="project" value="TreeGrafter"/>
</dbReference>
<dbReference type="PANTHER" id="PTHR10937">
    <property type="entry name" value="GLUCOSAMINE--FRUCTOSE-6-PHOSPHATE AMINOTRANSFERASE, ISOMERIZING"/>
    <property type="match status" value="1"/>
</dbReference>
<dbReference type="EMBL" id="CYXM01000010">
    <property type="protein sequence ID" value="CUN14672.1"/>
    <property type="molecule type" value="Genomic_DNA"/>
</dbReference>
<dbReference type="Proteomes" id="UP000095673">
    <property type="component" value="Unassembled WGS sequence"/>
</dbReference>
<dbReference type="Pfam" id="PF01380">
    <property type="entry name" value="SIS"/>
    <property type="match status" value="1"/>
</dbReference>
<evidence type="ECO:0000313" key="4">
    <source>
        <dbReference type="EMBL" id="CUO57811.1"/>
    </source>
</evidence>
<dbReference type="RefSeq" id="WP_015567963.1">
    <property type="nucleotide sequence ID" value="NZ_CP143947.1"/>
</dbReference>
<name>A0A174G757_9FIRM</name>
<dbReference type="Proteomes" id="UP000095384">
    <property type="component" value="Unassembled WGS sequence"/>
</dbReference>
<reference evidence="7 8" key="1">
    <citation type="submission" date="2015-09" db="EMBL/GenBank/DDBJ databases">
        <authorList>
            <consortium name="Pathogen Informatics"/>
        </authorList>
    </citation>
    <scope>NUCLEOTIDE SEQUENCE [LARGE SCALE GENOMIC DNA]</scope>
    <source>
        <strain evidence="4 7">2789STDY5608860</strain>
        <strain evidence="3 8">2789STDY5834968</strain>
    </source>
</reference>
<evidence type="ECO:0000259" key="2">
    <source>
        <dbReference type="PROSITE" id="PS51464"/>
    </source>
</evidence>
<dbReference type="PROSITE" id="PS51464">
    <property type="entry name" value="SIS"/>
    <property type="match status" value="1"/>
</dbReference>
<dbReference type="Proteomes" id="UP001197741">
    <property type="component" value="Unassembled WGS sequence"/>
</dbReference>
<reference evidence="5" key="4">
    <citation type="submission" date="2021-10" db="EMBL/GenBank/DDBJ databases">
        <title>Collection of gut derived symbiotic bacterial strains cultured from healthy donors.</title>
        <authorList>
            <person name="Lin H."/>
            <person name="Littmann E."/>
            <person name="Kohout C."/>
            <person name="Pamer E.G."/>
        </authorList>
    </citation>
    <scope>NUCLEOTIDE SEQUENCE</scope>
    <source>
        <strain evidence="5">DFI.7.28A</strain>
    </source>
</reference>
<dbReference type="AlphaFoldDB" id="A0A174G757"/>
<dbReference type="PANTHER" id="PTHR10937:SF17">
    <property type="entry name" value="GLUCOSAMINE-FRUCTOSE-6-PHOSPHATE AMINOTRANSFERASE"/>
    <property type="match status" value="1"/>
</dbReference>
<dbReference type="GO" id="GO:0006487">
    <property type="term" value="P:protein N-linked glycosylation"/>
    <property type="evidence" value="ECO:0007669"/>
    <property type="project" value="TreeGrafter"/>
</dbReference>
<evidence type="ECO:0000313" key="3">
    <source>
        <dbReference type="EMBL" id="CUN14672.1"/>
    </source>
</evidence>
<proteinExistence type="predicted"/>
<protein>
    <submittedName>
        <fullName evidence="4">Glucosamine--fructose-6-phosphate aminotransferase [isomerizing]</fullName>
        <ecNumber evidence="4">2.6.1.16</ecNumber>
    </submittedName>
    <submittedName>
        <fullName evidence="5">SIS domain-containing protein</fullName>
    </submittedName>
</protein>
<evidence type="ECO:0000256" key="1">
    <source>
        <dbReference type="ARBA" id="ARBA00022737"/>
    </source>
</evidence>
<dbReference type="GO" id="GO:0004360">
    <property type="term" value="F:glutamine-fructose-6-phosphate transaminase (isomerizing) activity"/>
    <property type="evidence" value="ECO:0007669"/>
    <property type="project" value="UniProtKB-EC"/>
</dbReference>